<dbReference type="EMBL" id="MCGO01000032">
    <property type="protein sequence ID" value="ORY41362.1"/>
    <property type="molecule type" value="Genomic_DNA"/>
</dbReference>
<evidence type="ECO:0000313" key="2">
    <source>
        <dbReference type="Proteomes" id="UP000193642"/>
    </source>
</evidence>
<dbReference type="CDD" id="cd00257">
    <property type="entry name" value="beta-trefoil_FSCN-like"/>
    <property type="match status" value="1"/>
</dbReference>
<dbReference type="OrthoDB" id="5599852at2759"/>
<protein>
    <recommendedName>
        <fullName evidence="3">Fascin domain-containing protein</fullName>
    </recommendedName>
</protein>
<dbReference type="SUPFAM" id="SSF50405">
    <property type="entry name" value="Actin-crosslinking proteins"/>
    <property type="match status" value="1"/>
</dbReference>
<accession>A0A1Y2C2U7</accession>
<dbReference type="PANTHER" id="PTHR34494">
    <property type="entry name" value="PROTEIN CBG25024"/>
    <property type="match status" value="1"/>
</dbReference>
<sequence length="463" mass="48114">MGNAASIPVIGEIVTVAEAAGKTAAAGACAMVARVKQLTSSSKEEAWDGVGSSLPVVGHVKGVVHYAMGDTAKGDAAMKAASRSAVVLAATVATGGAGALVCGAAAVGTGVAMDGITTGIDSAVHKEYRPAGIIEASTRAHQTGDPNDIFAAVAIPVGDFASGAMYGKTAAAKGAKKLANTPAEQIRMRADSTASVLESYKKLSVAPGMENAVQASFAETSPFIQQAPSPSSFLKNLQPGTYDFVRLSDGSINFIPEGGFINPQGIPAGHTSLVPPNMAPVMAGQVKLTTSRIVEFVSNGSGHYRAPLEIAIKQVGRNFPRTLIQPYQKVGFGALFDKATGLQNVVANSHHGLYLSASPEGVLTADKSWKREWELFHLKLDGQNRVTIQSRHFKKFIGVTADGTVHVNSSAAGGDHKFHVGVMANGKVIFKTQHGTLLSAKPEGGMFVTNNEDAWEMFTIESV</sequence>
<dbReference type="Gene3D" id="2.80.10.50">
    <property type="match status" value="1"/>
</dbReference>
<dbReference type="PANTHER" id="PTHR34494:SF1">
    <property type="entry name" value="PROTEIN CBG25024"/>
    <property type="match status" value="1"/>
</dbReference>
<organism evidence="1 2">
    <name type="scientific">Rhizoclosmatium globosum</name>
    <dbReference type="NCBI Taxonomy" id="329046"/>
    <lineage>
        <taxon>Eukaryota</taxon>
        <taxon>Fungi</taxon>
        <taxon>Fungi incertae sedis</taxon>
        <taxon>Chytridiomycota</taxon>
        <taxon>Chytridiomycota incertae sedis</taxon>
        <taxon>Chytridiomycetes</taxon>
        <taxon>Chytridiales</taxon>
        <taxon>Chytriomycetaceae</taxon>
        <taxon>Rhizoclosmatium</taxon>
    </lineage>
</organism>
<evidence type="ECO:0000313" key="1">
    <source>
        <dbReference type="EMBL" id="ORY41362.1"/>
    </source>
</evidence>
<dbReference type="Proteomes" id="UP000193642">
    <property type="component" value="Unassembled WGS sequence"/>
</dbReference>
<proteinExistence type="predicted"/>
<dbReference type="AlphaFoldDB" id="A0A1Y2C2U7"/>
<reference evidence="1 2" key="1">
    <citation type="submission" date="2016-07" db="EMBL/GenBank/DDBJ databases">
        <title>Pervasive Adenine N6-methylation of Active Genes in Fungi.</title>
        <authorList>
            <consortium name="DOE Joint Genome Institute"/>
            <person name="Mondo S.J."/>
            <person name="Dannebaum R.O."/>
            <person name="Kuo R.C."/>
            <person name="Labutti K."/>
            <person name="Haridas S."/>
            <person name="Kuo A."/>
            <person name="Salamov A."/>
            <person name="Ahrendt S.R."/>
            <person name="Lipzen A."/>
            <person name="Sullivan W."/>
            <person name="Andreopoulos W.B."/>
            <person name="Clum A."/>
            <person name="Lindquist E."/>
            <person name="Daum C."/>
            <person name="Ramamoorthy G.K."/>
            <person name="Gryganskyi A."/>
            <person name="Culley D."/>
            <person name="Magnuson J.K."/>
            <person name="James T.Y."/>
            <person name="O'Malley M.A."/>
            <person name="Stajich J.E."/>
            <person name="Spatafora J.W."/>
            <person name="Visel A."/>
            <person name="Grigoriev I.V."/>
        </authorList>
    </citation>
    <scope>NUCLEOTIDE SEQUENCE [LARGE SCALE GENOMIC DNA]</scope>
    <source>
        <strain evidence="1 2">JEL800</strain>
    </source>
</reference>
<name>A0A1Y2C2U7_9FUNG</name>
<keyword evidence="2" id="KW-1185">Reference proteome</keyword>
<evidence type="ECO:0008006" key="3">
    <source>
        <dbReference type="Google" id="ProtNLM"/>
    </source>
</evidence>
<dbReference type="InterPro" id="IPR008999">
    <property type="entry name" value="Actin-crosslinking"/>
</dbReference>
<comment type="caution">
    <text evidence="1">The sequence shown here is derived from an EMBL/GenBank/DDBJ whole genome shotgun (WGS) entry which is preliminary data.</text>
</comment>
<gene>
    <name evidence="1" type="ORF">BCR33DRAFT_826300</name>
</gene>